<dbReference type="Pfam" id="PF07963">
    <property type="entry name" value="N_methyl"/>
    <property type="match status" value="1"/>
</dbReference>
<dbReference type="SUPFAM" id="SSF54523">
    <property type="entry name" value="Pili subunits"/>
    <property type="match status" value="1"/>
</dbReference>
<keyword evidence="1" id="KW-1133">Transmembrane helix</keyword>
<protein>
    <submittedName>
        <fullName evidence="2">General secretion pathway protein GspJ [precursor] GspJ</fullName>
    </submittedName>
</protein>
<keyword evidence="3" id="KW-1185">Reference proteome</keyword>
<dbReference type="PROSITE" id="PS00409">
    <property type="entry name" value="PROKAR_NTER_METHYL"/>
    <property type="match status" value="1"/>
</dbReference>
<organism evidence="2 3">
    <name type="scientific">Desulfotignum phosphitoxidans DSM 13687</name>
    <dbReference type="NCBI Taxonomy" id="1286635"/>
    <lineage>
        <taxon>Bacteria</taxon>
        <taxon>Pseudomonadati</taxon>
        <taxon>Thermodesulfobacteriota</taxon>
        <taxon>Desulfobacteria</taxon>
        <taxon>Desulfobacterales</taxon>
        <taxon>Desulfobacteraceae</taxon>
        <taxon>Desulfotignum</taxon>
    </lineage>
</organism>
<keyword evidence="1" id="KW-0812">Transmembrane</keyword>
<evidence type="ECO:0000313" key="2">
    <source>
        <dbReference type="EMBL" id="EMS80462.1"/>
    </source>
</evidence>
<accession>S0G6M8</accession>
<feature type="transmembrane region" description="Helical" evidence="1">
    <location>
        <begin position="12"/>
        <end position="33"/>
    </location>
</feature>
<name>S0G6M8_9BACT</name>
<dbReference type="InterPro" id="IPR012902">
    <property type="entry name" value="N_methyl_site"/>
</dbReference>
<evidence type="ECO:0000313" key="3">
    <source>
        <dbReference type="Proteomes" id="UP000014216"/>
    </source>
</evidence>
<gene>
    <name evidence="2" type="primary">gspJ</name>
    <name evidence="2" type="ORF">Dpo_2c01510</name>
</gene>
<dbReference type="InterPro" id="IPR045584">
    <property type="entry name" value="Pilin-like"/>
</dbReference>
<dbReference type="NCBIfam" id="TIGR02532">
    <property type="entry name" value="IV_pilin_GFxxxE"/>
    <property type="match status" value="1"/>
</dbReference>
<comment type="caution">
    <text evidence="2">The sequence shown here is derived from an EMBL/GenBank/DDBJ whole genome shotgun (WGS) entry which is preliminary data.</text>
</comment>
<dbReference type="Proteomes" id="UP000014216">
    <property type="component" value="Unassembled WGS sequence"/>
</dbReference>
<reference evidence="2 3" key="1">
    <citation type="journal article" date="2013" name="Genome Announc.">
        <title>Draft Genome Sequence of Desulfotignum phosphitoxidans DSM 13687 Strain FiPS-3.</title>
        <authorList>
            <person name="Poehlein A."/>
            <person name="Daniel R."/>
            <person name="Simeonova D.D."/>
        </authorList>
    </citation>
    <scope>NUCLEOTIDE SEQUENCE [LARGE SCALE GENOMIC DNA]</scope>
    <source>
        <strain evidence="2 3">DSM 13687</strain>
    </source>
</reference>
<evidence type="ECO:0000256" key="1">
    <source>
        <dbReference type="SAM" id="Phobius"/>
    </source>
</evidence>
<keyword evidence="1" id="KW-0472">Membrane</keyword>
<proteinExistence type="predicted"/>
<sequence>MTSDPDIKGFTLLEILVAMVIFSVTMMILFSSVKTFLHSADQVKSELSVDGRFSTGLQIMAADLEQIFILQPPRYRRPGFNDDPDLYRFTGTDELVDGTLFSRLMFASTHHLNLGQDTRRGVARITYYVHAQGDFFNLHRSDRLFPYETEINPCTDPILASHIHGFTLTFVDRQGEEYDTWDSDAESFEFTLPARVIISLQLAPEPSGRQIDTGIALPVSRRVFQ</sequence>
<dbReference type="EMBL" id="APJX01000002">
    <property type="protein sequence ID" value="EMS80462.1"/>
    <property type="molecule type" value="Genomic_DNA"/>
</dbReference>
<dbReference type="AlphaFoldDB" id="S0G6M8"/>